<keyword evidence="5 7" id="KW-0456">Lyase</keyword>
<dbReference type="Gene3D" id="3.30.1490.480">
    <property type="entry name" value="Endolytic murein transglycosylase"/>
    <property type="match status" value="1"/>
</dbReference>
<comment type="function">
    <text evidence="7">Functions as a peptidoglycan terminase that cleaves nascent peptidoglycan strands endolytically to terminate their elongation.</text>
</comment>
<dbReference type="GO" id="GO:0008932">
    <property type="term" value="F:lytic endotransglycosylase activity"/>
    <property type="evidence" value="ECO:0007669"/>
    <property type="project" value="UniProtKB-UniRule"/>
</dbReference>
<sequence length="361" mass="40909">MRIPDKILKFRKLNQTQITAIVIAVICVLVFGLFVFLPVGNKDEIKNVIIEKGTGLSEIASILKENNIIRDRYVFMLYTTALGAGKDLKAGKYKFTGRFHMTDIVFKLNVGLSEPEDIIAFIPEGYNIWEIDERLSALGFTKKGQFAKANLDQEGFLFPDTYKIDSDNALYVDSTGKLSENSAINSIKQAAVIQNISDKMRANFNKQIDPLLKDLTFDKRKEVLILASMLEKEVRTENDMRLVAGIMYKRLKKGMPLQIDATVSYGACLRNFVATDYKIDCDVTQIGVGKEIRIDSEYNTYTRKTLPIGPISNPGVRSIKAMLNPLDSPYLYYLTTRDGQMIYSKTGWEHEANRTKYLKSQ</sequence>
<accession>A0A0G0TQY8</accession>
<dbReference type="EMBL" id="LBXZ01000009">
    <property type="protein sequence ID" value="KKR40252.1"/>
    <property type="molecule type" value="Genomic_DNA"/>
</dbReference>
<evidence type="ECO:0000313" key="8">
    <source>
        <dbReference type="EMBL" id="KKR40252.1"/>
    </source>
</evidence>
<reference evidence="8 9" key="1">
    <citation type="journal article" date="2015" name="Nature">
        <title>rRNA introns, odd ribosomes, and small enigmatic genomes across a large radiation of phyla.</title>
        <authorList>
            <person name="Brown C.T."/>
            <person name="Hug L.A."/>
            <person name="Thomas B.C."/>
            <person name="Sharon I."/>
            <person name="Castelle C.J."/>
            <person name="Singh A."/>
            <person name="Wilkins M.J."/>
            <person name="Williams K.H."/>
            <person name="Banfield J.F."/>
        </authorList>
    </citation>
    <scope>NUCLEOTIDE SEQUENCE [LARGE SCALE GENOMIC DNA]</scope>
</reference>
<keyword evidence="6 7" id="KW-0961">Cell wall biogenesis/degradation</keyword>
<keyword evidence="2 7" id="KW-0812">Transmembrane</keyword>
<feature type="site" description="Important for catalytic activity" evidence="7">
    <location>
        <position position="233"/>
    </location>
</feature>
<dbReference type="GO" id="GO:0005886">
    <property type="term" value="C:plasma membrane"/>
    <property type="evidence" value="ECO:0007669"/>
    <property type="project" value="UniProtKB-SubCell"/>
</dbReference>
<keyword evidence="1 7" id="KW-1003">Cell membrane</keyword>
<comment type="catalytic activity">
    <reaction evidence="7">
        <text>a peptidoglycan chain = a peptidoglycan chain with N-acetyl-1,6-anhydromuramyl-[peptide] at the reducing end + a peptidoglycan chain with N-acetylglucosamine at the non-reducing end.</text>
        <dbReference type="EC" id="4.2.2.29"/>
    </reaction>
</comment>
<dbReference type="Pfam" id="PF02618">
    <property type="entry name" value="YceG"/>
    <property type="match status" value="1"/>
</dbReference>
<dbReference type="PATRIC" id="fig|1619033.3.peg.703"/>
<dbReference type="Proteomes" id="UP000034072">
    <property type="component" value="Unassembled WGS sequence"/>
</dbReference>
<evidence type="ECO:0000256" key="5">
    <source>
        <dbReference type="ARBA" id="ARBA00023239"/>
    </source>
</evidence>
<comment type="caution">
    <text evidence="8">The sequence shown here is derived from an EMBL/GenBank/DDBJ whole genome shotgun (WGS) entry which is preliminary data.</text>
</comment>
<dbReference type="NCBIfam" id="TIGR00247">
    <property type="entry name" value="endolytic transglycosylase MltG"/>
    <property type="match status" value="1"/>
</dbReference>
<evidence type="ECO:0000256" key="6">
    <source>
        <dbReference type="ARBA" id="ARBA00023316"/>
    </source>
</evidence>
<dbReference type="GO" id="GO:0071555">
    <property type="term" value="P:cell wall organization"/>
    <property type="evidence" value="ECO:0007669"/>
    <property type="project" value="UniProtKB-KW"/>
</dbReference>
<proteinExistence type="inferred from homology"/>
<evidence type="ECO:0000256" key="7">
    <source>
        <dbReference type="HAMAP-Rule" id="MF_02065"/>
    </source>
</evidence>
<dbReference type="PANTHER" id="PTHR30518">
    <property type="entry name" value="ENDOLYTIC MUREIN TRANSGLYCOSYLASE"/>
    <property type="match status" value="1"/>
</dbReference>
<dbReference type="InterPro" id="IPR003770">
    <property type="entry name" value="MLTG-like"/>
</dbReference>
<feature type="transmembrane region" description="Helical" evidence="7">
    <location>
        <begin position="20"/>
        <end position="39"/>
    </location>
</feature>
<comment type="subcellular location">
    <subcellularLocation>
        <location evidence="7">Cell membrane</location>
        <topology evidence="7">Single-pass membrane protein</topology>
    </subcellularLocation>
</comment>
<dbReference type="HAMAP" id="MF_02065">
    <property type="entry name" value="MltG"/>
    <property type="match status" value="1"/>
</dbReference>
<dbReference type="AlphaFoldDB" id="A0A0G0TQY8"/>
<evidence type="ECO:0000256" key="4">
    <source>
        <dbReference type="ARBA" id="ARBA00023136"/>
    </source>
</evidence>
<dbReference type="EC" id="4.2.2.29" evidence="7"/>
<gene>
    <name evidence="7" type="primary">mltG</name>
    <name evidence="8" type="ORF">UT75_C0009G0025</name>
</gene>
<keyword evidence="3 7" id="KW-1133">Transmembrane helix</keyword>
<dbReference type="GO" id="GO:0009252">
    <property type="term" value="P:peptidoglycan biosynthetic process"/>
    <property type="evidence" value="ECO:0007669"/>
    <property type="project" value="UniProtKB-UniRule"/>
</dbReference>
<name>A0A0G0TQY8_9BACT</name>
<evidence type="ECO:0000256" key="2">
    <source>
        <dbReference type="ARBA" id="ARBA00022692"/>
    </source>
</evidence>
<evidence type="ECO:0000313" key="9">
    <source>
        <dbReference type="Proteomes" id="UP000034072"/>
    </source>
</evidence>
<evidence type="ECO:0000256" key="3">
    <source>
        <dbReference type="ARBA" id="ARBA00022989"/>
    </source>
</evidence>
<comment type="similarity">
    <text evidence="7">Belongs to the transglycosylase MltG family.</text>
</comment>
<protein>
    <recommendedName>
        <fullName evidence="7">Endolytic murein transglycosylase</fullName>
        <ecNumber evidence="7">4.2.2.29</ecNumber>
    </recommendedName>
    <alternativeName>
        <fullName evidence="7">Peptidoglycan lytic transglycosylase</fullName>
    </alternativeName>
    <alternativeName>
        <fullName evidence="7">Peptidoglycan polymerization terminase</fullName>
    </alternativeName>
</protein>
<dbReference type="PANTHER" id="PTHR30518:SF2">
    <property type="entry name" value="ENDOLYTIC MUREIN TRANSGLYCOSYLASE"/>
    <property type="match status" value="1"/>
</dbReference>
<evidence type="ECO:0000256" key="1">
    <source>
        <dbReference type="ARBA" id="ARBA00022475"/>
    </source>
</evidence>
<organism evidence="8 9">
    <name type="scientific">Candidatus Yanofskybacteria bacterium GW2011_GWE2_40_11</name>
    <dbReference type="NCBI Taxonomy" id="1619033"/>
    <lineage>
        <taxon>Bacteria</taxon>
        <taxon>Candidatus Yanofskyibacteriota</taxon>
    </lineage>
</organism>
<keyword evidence="4 7" id="KW-0472">Membrane</keyword>